<comment type="caution">
    <text evidence="2">The sequence shown here is derived from an EMBL/GenBank/DDBJ whole genome shotgun (WGS) entry which is preliminary data.</text>
</comment>
<proteinExistence type="predicted"/>
<feature type="compositionally biased region" description="Basic and acidic residues" evidence="1">
    <location>
        <begin position="202"/>
        <end position="215"/>
    </location>
</feature>
<name>A0ABT3WLE7_9PROT</name>
<organism evidence="2 3">
    <name type="scientific">Bombella pollinis</name>
    <dbReference type="NCBI Taxonomy" id="2967337"/>
    <lineage>
        <taxon>Bacteria</taxon>
        <taxon>Pseudomonadati</taxon>
        <taxon>Pseudomonadota</taxon>
        <taxon>Alphaproteobacteria</taxon>
        <taxon>Acetobacterales</taxon>
        <taxon>Acetobacteraceae</taxon>
        <taxon>Bombella</taxon>
    </lineage>
</organism>
<evidence type="ECO:0000313" key="3">
    <source>
        <dbReference type="Proteomes" id="UP001165575"/>
    </source>
</evidence>
<dbReference type="EMBL" id="JANIDX010000005">
    <property type="protein sequence ID" value="MCX5619927.1"/>
    <property type="molecule type" value="Genomic_DNA"/>
</dbReference>
<keyword evidence="3" id="KW-1185">Reference proteome</keyword>
<sequence length="215" mass="24581">MMLFNKEDGTLVRDVLREQLPQEFLLDVREAFKAAAEESHTTIGKKRYRPEDKASALGHERHFQTARYFEDVLRKHGAVEKIPAADRIVTGRVNDVLLTFLNLKGSRNQKSRVSTQRIALAQYNKPLALWNQCDFFETSPTIERLTVWFEVRYESDGSYPSGIQVIVPHSDGRGNLFKSGLEELLSKYEAGHAPQPDNALPRLKEAVARQQRQSE</sequence>
<protein>
    <submittedName>
        <fullName evidence="2">Uncharacterized protein</fullName>
    </submittedName>
</protein>
<gene>
    <name evidence="2" type="ORF">NQF89_05760</name>
</gene>
<accession>A0ABT3WLE7</accession>
<dbReference type="RefSeq" id="WP_266137754.1">
    <property type="nucleotide sequence ID" value="NZ_JANIDX010000005.1"/>
</dbReference>
<reference evidence="2 3" key="1">
    <citation type="submission" date="2022-07" db="EMBL/GenBank/DDBJ databases">
        <title>Bombella genomes.</title>
        <authorList>
            <person name="Harer L."/>
            <person name="Styblova S."/>
            <person name="Ehrmann M."/>
        </authorList>
    </citation>
    <scope>NUCLEOTIDE SEQUENCE [LARGE SCALE GENOMIC DNA]</scope>
    <source>
        <strain evidence="2 3">TMW 2.2556</strain>
    </source>
</reference>
<evidence type="ECO:0000313" key="2">
    <source>
        <dbReference type="EMBL" id="MCX5619927.1"/>
    </source>
</evidence>
<evidence type="ECO:0000256" key="1">
    <source>
        <dbReference type="SAM" id="MobiDB-lite"/>
    </source>
</evidence>
<dbReference type="Proteomes" id="UP001165575">
    <property type="component" value="Unassembled WGS sequence"/>
</dbReference>
<feature type="region of interest" description="Disordered" evidence="1">
    <location>
        <begin position="192"/>
        <end position="215"/>
    </location>
</feature>